<dbReference type="PANTHER" id="PTHR15627">
    <property type="entry name" value="NATURAL KILLER CELL-SPECIFIC ANTIGEN KLIP1"/>
    <property type="match status" value="1"/>
</dbReference>
<feature type="transmembrane region" description="Helical" evidence="16">
    <location>
        <begin position="268"/>
        <end position="289"/>
    </location>
</feature>
<reference evidence="17" key="3">
    <citation type="submission" date="2025-08" db="UniProtKB">
        <authorList>
            <consortium name="Ensembl"/>
        </authorList>
    </citation>
    <scope>IDENTIFICATION</scope>
</reference>
<feature type="transmembrane region" description="Helical" evidence="16">
    <location>
        <begin position="175"/>
        <end position="197"/>
    </location>
</feature>
<evidence type="ECO:0000256" key="3">
    <source>
        <dbReference type="ARBA" id="ARBA00004651"/>
    </source>
</evidence>
<evidence type="ECO:0000256" key="10">
    <source>
        <dbReference type="ARBA" id="ARBA00022989"/>
    </source>
</evidence>
<evidence type="ECO:0000256" key="12">
    <source>
        <dbReference type="ARBA" id="ARBA00023136"/>
    </source>
</evidence>
<evidence type="ECO:0000256" key="13">
    <source>
        <dbReference type="ARBA" id="ARBA00023180"/>
    </source>
</evidence>
<keyword evidence="9" id="KW-0221">Differentiation</keyword>
<gene>
    <name evidence="17" type="primary">LOC100178761</name>
</gene>
<organism evidence="17 18">
    <name type="scientific">Ciona intestinalis</name>
    <name type="common">Transparent sea squirt</name>
    <name type="synonym">Ascidia intestinalis</name>
    <dbReference type="NCBI Taxonomy" id="7719"/>
    <lineage>
        <taxon>Eukaryota</taxon>
        <taxon>Metazoa</taxon>
        <taxon>Chordata</taxon>
        <taxon>Tunicata</taxon>
        <taxon>Ascidiacea</taxon>
        <taxon>Phlebobranchia</taxon>
        <taxon>Cionidae</taxon>
        <taxon>Ciona</taxon>
    </lineage>
</organism>
<evidence type="ECO:0000256" key="5">
    <source>
        <dbReference type="ARBA" id="ARBA00015622"/>
    </source>
</evidence>
<keyword evidence="13" id="KW-0325">Glycoprotein</keyword>
<proteinExistence type="inferred from homology"/>
<feature type="transmembrane region" description="Helical" evidence="16">
    <location>
        <begin position="145"/>
        <end position="163"/>
    </location>
</feature>
<evidence type="ECO:0000256" key="16">
    <source>
        <dbReference type="SAM" id="Phobius"/>
    </source>
</evidence>
<dbReference type="OMA" id="HCIVLFV"/>
<dbReference type="GO" id="GO:0005794">
    <property type="term" value="C:Golgi apparatus"/>
    <property type="evidence" value="ECO:0000318"/>
    <property type="project" value="GO_Central"/>
</dbReference>
<comment type="function">
    <text evidence="14">Involved in the maintenance of the Golgi structure. May play a role in hematopoiesis.</text>
</comment>
<dbReference type="FunCoup" id="H2XM20">
    <property type="interactions" value="196"/>
</dbReference>
<dbReference type="GeneTree" id="ENSGT00940000153766"/>
<evidence type="ECO:0000313" key="17">
    <source>
        <dbReference type="Ensembl" id="ENSCINP00000030702.1"/>
    </source>
</evidence>
<keyword evidence="12 16" id="KW-0472">Membrane</keyword>
<feature type="transmembrane region" description="Helical" evidence="16">
    <location>
        <begin position="236"/>
        <end position="256"/>
    </location>
</feature>
<keyword evidence="11" id="KW-0333">Golgi apparatus</keyword>
<evidence type="ECO:0000256" key="14">
    <source>
        <dbReference type="ARBA" id="ARBA00024809"/>
    </source>
</evidence>
<feature type="transmembrane region" description="Helical" evidence="16">
    <location>
        <begin position="204"/>
        <end position="230"/>
    </location>
</feature>
<evidence type="ECO:0000256" key="9">
    <source>
        <dbReference type="ARBA" id="ARBA00022782"/>
    </source>
</evidence>
<dbReference type="GO" id="GO:0030154">
    <property type="term" value="P:cell differentiation"/>
    <property type="evidence" value="ECO:0007669"/>
    <property type="project" value="UniProtKB-KW"/>
</dbReference>
<evidence type="ECO:0000256" key="8">
    <source>
        <dbReference type="ARBA" id="ARBA00022692"/>
    </source>
</evidence>
<keyword evidence="10 16" id="KW-1133">Transmembrane helix</keyword>
<evidence type="ECO:0000256" key="4">
    <source>
        <dbReference type="ARBA" id="ARBA00010596"/>
    </source>
</evidence>
<dbReference type="Proteomes" id="UP000008144">
    <property type="component" value="Chromosome 11"/>
</dbReference>
<evidence type="ECO:0000256" key="7">
    <source>
        <dbReference type="ARBA" id="ARBA00022490"/>
    </source>
</evidence>
<sequence>LVRTHPNMSTKLEDWEGFSSNDEQLADGTQFTKKSAIVDMSVVDDSSGTSSFEDVGEQINKMGKESDPNNIDLMTGIGGNLGKAVAGQMWENGQQQARKMIDIYANIDILRPYFDIEPKELLLKLGHSFVPLRSLSTPQKISGELYGPLMTVFTLIAILLMNMKTSGTVLEQGTLMGTAFGVCFGYWWGVAGFIYFLSYICNTYISIVQCLSMLGYGMVSHCVILLLGHFTHYSHGMFYILWAVVAGASAARMITILLSRTVGKSQRLLLCSSIASLHMLFLLYLHFAYHHVVESIIETFDEAGLGVPSSVREIRDVNDSLVS</sequence>
<name>H2XM20_CIOIN</name>
<comment type="similarity">
    <text evidence="4">Belongs to the YIP1 family.</text>
</comment>
<accession>H2XM20</accession>
<evidence type="ECO:0000256" key="2">
    <source>
        <dbReference type="ARBA" id="ARBA00004496"/>
    </source>
</evidence>
<dbReference type="PANTHER" id="PTHR15627:SF14">
    <property type="entry name" value="PROTEIN YIPF3"/>
    <property type="match status" value="1"/>
</dbReference>
<dbReference type="InterPro" id="IPR051521">
    <property type="entry name" value="tRNA_Mod/Golgi_Maint"/>
</dbReference>
<dbReference type="InParanoid" id="H2XM20"/>
<evidence type="ECO:0000256" key="1">
    <source>
        <dbReference type="ARBA" id="ARBA00004257"/>
    </source>
</evidence>
<evidence type="ECO:0000256" key="11">
    <source>
        <dbReference type="ARBA" id="ARBA00023034"/>
    </source>
</evidence>
<keyword evidence="8 16" id="KW-0812">Transmembrane</keyword>
<dbReference type="STRING" id="7719.ENSCINP00000030702"/>
<keyword evidence="6" id="KW-1003">Cell membrane</keyword>
<reference evidence="18" key="1">
    <citation type="journal article" date="2002" name="Science">
        <title>The draft genome of Ciona intestinalis: insights into chordate and vertebrate origins.</title>
        <authorList>
            <person name="Dehal P."/>
            <person name="Satou Y."/>
            <person name="Campbell R.K."/>
            <person name="Chapman J."/>
            <person name="Degnan B."/>
            <person name="De Tomaso A."/>
            <person name="Davidson B."/>
            <person name="Di Gregorio A."/>
            <person name="Gelpke M."/>
            <person name="Goodstein D.M."/>
            <person name="Harafuji N."/>
            <person name="Hastings K.E."/>
            <person name="Ho I."/>
            <person name="Hotta K."/>
            <person name="Huang W."/>
            <person name="Kawashima T."/>
            <person name="Lemaire P."/>
            <person name="Martinez D."/>
            <person name="Meinertzhagen I.A."/>
            <person name="Necula S."/>
            <person name="Nonaka M."/>
            <person name="Putnam N."/>
            <person name="Rash S."/>
            <person name="Saiga H."/>
            <person name="Satake M."/>
            <person name="Terry A."/>
            <person name="Yamada L."/>
            <person name="Wang H.G."/>
            <person name="Awazu S."/>
            <person name="Azumi K."/>
            <person name="Boore J."/>
            <person name="Branno M."/>
            <person name="Chin-Bow S."/>
            <person name="DeSantis R."/>
            <person name="Doyle S."/>
            <person name="Francino P."/>
            <person name="Keys D.N."/>
            <person name="Haga S."/>
            <person name="Hayashi H."/>
            <person name="Hino K."/>
            <person name="Imai K.S."/>
            <person name="Inaba K."/>
            <person name="Kano S."/>
            <person name="Kobayashi K."/>
            <person name="Kobayashi M."/>
            <person name="Lee B.I."/>
            <person name="Makabe K.W."/>
            <person name="Manohar C."/>
            <person name="Matassi G."/>
            <person name="Medina M."/>
            <person name="Mochizuki Y."/>
            <person name="Mount S."/>
            <person name="Morishita T."/>
            <person name="Miura S."/>
            <person name="Nakayama A."/>
            <person name="Nishizaka S."/>
            <person name="Nomoto H."/>
            <person name="Ohta F."/>
            <person name="Oishi K."/>
            <person name="Rigoutsos I."/>
            <person name="Sano M."/>
            <person name="Sasaki A."/>
            <person name="Sasakura Y."/>
            <person name="Shoguchi E."/>
            <person name="Shin-i T."/>
            <person name="Spagnuolo A."/>
            <person name="Stainier D."/>
            <person name="Suzuki M.M."/>
            <person name="Tassy O."/>
            <person name="Takatori N."/>
            <person name="Tokuoka M."/>
            <person name="Yagi K."/>
            <person name="Yoshizaki F."/>
            <person name="Wada S."/>
            <person name="Zhang C."/>
            <person name="Hyatt P.D."/>
            <person name="Larimer F."/>
            <person name="Detter C."/>
            <person name="Doggett N."/>
            <person name="Glavina T."/>
            <person name="Hawkins T."/>
            <person name="Richardson P."/>
            <person name="Lucas S."/>
            <person name="Kohara Y."/>
            <person name="Levine M."/>
            <person name="Satoh N."/>
            <person name="Rokhsar D.S."/>
        </authorList>
    </citation>
    <scope>NUCLEOTIDE SEQUENCE [LARGE SCALE GENOMIC DNA]</scope>
</reference>
<reference evidence="17" key="2">
    <citation type="journal article" date="2008" name="Genome Biol.">
        <title>Improved genome assembly and evidence-based global gene model set for the chordate Ciona intestinalis: new insight into intron and operon populations.</title>
        <authorList>
            <person name="Satou Y."/>
            <person name="Mineta K."/>
            <person name="Ogasawara M."/>
            <person name="Sasakura Y."/>
            <person name="Shoguchi E."/>
            <person name="Ueno K."/>
            <person name="Yamada L."/>
            <person name="Matsumoto J."/>
            <person name="Wasserscheid J."/>
            <person name="Dewar K."/>
            <person name="Wiley G.B."/>
            <person name="Macmil S.L."/>
            <person name="Roe B.A."/>
            <person name="Zeller R.W."/>
            <person name="Hastings K.E."/>
            <person name="Lemaire P."/>
            <person name="Lindquist E."/>
            <person name="Endo T."/>
            <person name="Hotta K."/>
            <person name="Inaba K."/>
        </authorList>
    </citation>
    <scope>NUCLEOTIDE SEQUENCE [LARGE SCALE GENOMIC DNA]</scope>
    <source>
        <strain evidence="17">wild type</strain>
    </source>
</reference>
<protein>
    <recommendedName>
        <fullName evidence="5">Protein YIPF3</fullName>
    </recommendedName>
    <alternativeName>
        <fullName evidence="15">YIP1 family member 3</fullName>
    </alternativeName>
</protein>
<dbReference type="GO" id="GO:0005886">
    <property type="term" value="C:plasma membrane"/>
    <property type="evidence" value="ECO:0007669"/>
    <property type="project" value="UniProtKB-SubCell"/>
</dbReference>
<reference evidence="17" key="4">
    <citation type="submission" date="2025-09" db="UniProtKB">
        <authorList>
            <consortium name="Ensembl"/>
        </authorList>
    </citation>
    <scope>IDENTIFICATION</scope>
</reference>
<comment type="subcellular location">
    <subcellularLocation>
        <location evidence="3">Cell membrane</location>
        <topology evidence="3">Multi-pass membrane protein</topology>
    </subcellularLocation>
    <subcellularLocation>
        <location evidence="2">Cytoplasm</location>
    </subcellularLocation>
    <subcellularLocation>
        <location evidence="1">Golgi apparatus</location>
        <location evidence="1">cis-Golgi network membrane</location>
        <topology evidence="1">Multi-pass membrane protein</topology>
    </subcellularLocation>
</comment>
<dbReference type="EMBL" id="EAAA01000813">
    <property type="status" value="NOT_ANNOTATED_CDS"/>
    <property type="molecule type" value="Genomic_DNA"/>
</dbReference>
<dbReference type="HOGENOM" id="CLU_068070_0_0_1"/>
<dbReference type="Ensembl" id="ENSCINT00000030258.1">
    <property type="protein sequence ID" value="ENSCINP00000030702.1"/>
    <property type="gene ID" value="ENSCING00000024819.1"/>
</dbReference>
<keyword evidence="7" id="KW-0963">Cytoplasm</keyword>
<evidence type="ECO:0000313" key="18">
    <source>
        <dbReference type="Proteomes" id="UP000008144"/>
    </source>
</evidence>
<keyword evidence="18" id="KW-1185">Reference proteome</keyword>
<evidence type="ECO:0000256" key="6">
    <source>
        <dbReference type="ARBA" id="ARBA00022475"/>
    </source>
</evidence>
<evidence type="ECO:0000256" key="15">
    <source>
        <dbReference type="ARBA" id="ARBA00032951"/>
    </source>
</evidence>
<dbReference type="AlphaFoldDB" id="H2XM20"/>